<comment type="caution">
    <text evidence="6">Lacks conserved residue(s) required for the propagation of feature annotation.</text>
</comment>
<feature type="binding site" evidence="6">
    <location>
        <position position="148"/>
    </location>
    <ligand>
        <name>ATP</name>
        <dbReference type="ChEBI" id="CHEBI:30616"/>
    </ligand>
</feature>
<feature type="binding site" evidence="6">
    <location>
        <position position="224"/>
    </location>
    <ligand>
        <name>substrate</name>
    </ligand>
</feature>
<evidence type="ECO:0000313" key="9">
    <source>
        <dbReference type="Proteomes" id="UP000188820"/>
    </source>
</evidence>
<dbReference type="NCBIfam" id="TIGR00687">
    <property type="entry name" value="pyridox_kin"/>
    <property type="match status" value="1"/>
</dbReference>
<reference evidence="8 9" key="1">
    <citation type="submission" date="2016-10" db="EMBL/GenBank/DDBJ databases">
        <title>Rodentibacter gen. nov. and new species.</title>
        <authorList>
            <person name="Christensen H."/>
        </authorList>
    </citation>
    <scope>NUCLEOTIDE SEQUENCE [LARGE SCALE GENOMIC DNA]</scope>
    <source>
        <strain evidence="8 9">1998236014</strain>
    </source>
</reference>
<comment type="similarity">
    <text evidence="6">Belongs to the pyridoxine kinase family. PdxY subfamily.</text>
</comment>
<keyword evidence="4 6" id="KW-0067">ATP-binding</keyword>
<dbReference type="GO" id="GO:0016301">
    <property type="term" value="F:kinase activity"/>
    <property type="evidence" value="ECO:0007669"/>
    <property type="project" value="UniProtKB-KW"/>
</dbReference>
<dbReference type="EMBL" id="MLAA01000040">
    <property type="protein sequence ID" value="OOF67567.1"/>
    <property type="molecule type" value="Genomic_DNA"/>
</dbReference>
<keyword evidence="5 6" id="KW-0460">Magnesium</keyword>
<dbReference type="PANTHER" id="PTHR10534">
    <property type="entry name" value="PYRIDOXAL KINASE"/>
    <property type="match status" value="1"/>
</dbReference>
<organism evidence="8 9">
    <name type="scientific">Rodentibacter caecimuris</name>
    <dbReference type="NCBI Taxonomy" id="1796644"/>
    <lineage>
        <taxon>Bacteria</taxon>
        <taxon>Pseudomonadati</taxon>
        <taxon>Pseudomonadota</taxon>
        <taxon>Gammaproteobacteria</taxon>
        <taxon>Pasteurellales</taxon>
        <taxon>Pasteurellaceae</taxon>
        <taxon>Rodentibacter</taxon>
    </lineage>
</organism>
<feature type="binding site" evidence="6">
    <location>
        <position position="9"/>
    </location>
    <ligand>
        <name>substrate</name>
    </ligand>
</feature>
<evidence type="ECO:0000313" key="8">
    <source>
        <dbReference type="EMBL" id="OOF67567.1"/>
    </source>
</evidence>
<dbReference type="InterPro" id="IPR023685">
    <property type="entry name" value="Pyridoxal_kinase_PdxY"/>
</dbReference>
<sequence length="288" mass="31825">MKNVLSIQSHVVYGFAGNKSATFPMQLLGIDVWALNTVQFSNHTQYGKWTGMIIPPQQIDEIVNGLDAIDKLQECDALLSGYLGAAEQVDYIISTLKKIKQRNPNALYLCDPIMPNKDKTCVVANGVRESLISKAIPVADIMTPNLNELRQLNEFPINNFDDVIQAAKAILAKGVKKVIVKHLGTVGLKQDPTLFEIIMATPEGVWHLTRPLYPFSFEPVGVGDLIAGTFLAHLLNGKSDVDAFESMNNAVADVMETTYRLKSYELQTIAARQFIMQPKSQYSAVKIA</sequence>
<evidence type="ECO:0000256" key="1">
    <source>
        <dbReference type="ARBA" id="ARBA00022679"/>
    </source>
</evidence>
<gene>
    <name evidence="6" type="primary">pdxY</name>
    <name evidence="8" type="ORF">BKG89_09430</name>
</gene>
<comment type="catalytic activity">
    <reaction evidence="6">
        <text>pyridoxal + ATP = pyridoxal 5'-phosphate + ADP + H(+)</text>
        <dbReference type="Rhea" id="RHEA:10224"/>
        <dbReference type="ChEBI" id="CHEBI:15378"/>
        <dbReference type="ChEBI" id="CHEBI:17310"/>
        <dbReference type="ChEBI" id="CHEBI:30616"/>
        <dbReference type="ChEBI" id="CHEBI:456216"/>
        <dbReference type="ChEBI" id="CHEBI:597326"/>
        <dbReference type="EC" id="2.7.1.35"/>
    </reaction>
</comment>
<evidence type="ECO:0000256" key="6">
    <source>
        <dbReference type="HAMAP-Rule" id="MF_01639"/>
    </source>
</evidence>
<dbReference type="Gene3D" id="3.40.1190.20">
    <property type="match status" value="1"/>
</dbReference>
<dbReference type="EC" id="2.7.1.35" evidence="6"/>
<keyword evidence="1 6" id="KW-0808">Transferase</keyword>
<keyword evidence="3 6" id="KW-0418">Kinase</keyword>
<dbReference type="Pfam" id="PF08543">
    <property type="entry name" value="Phos_pyr_kin"/>
    <property type="match status" value="1"/>
</dbReference>
<dbReference type="SUPFAM" id="SSF53613">
    <property type="entry name" value="Ribokinase-like"/>
    <property type="match status" value="1"/>
</dbReference>
<evidence type="ECO:0000256" key="3">
    <source>
        <dbReference type="ARBA" id="ARBA00022777"/>
    </source>
</evidence>
<comment type="pathway">
    <text evidence="6">Cofactor metabolism; pyridoxal 5'-phosphate salvage; pyridoxal 5'-phosphate from pyridoxal: step 1/1.</text>
</comment>
<evidence type="ECO:0000256" key="4">
    <source>
        <dbReference type="ARBA" id="ARBA00022840"/>
    </source>
</evidence>
<evidence type="ECO:0000256" key="2">
    <source>
        <dbReference type="ARBA" id="ARBA00022741"/>
    </source>
</evidence>
<evidence type="ECO:0000256" key="5">
    <source>
        <dbReference type="ARBA" id="ARBA00022842"/>
    </source>
</evidence>
<protein>
    <recommendedName>
        <fullName evidence="6">Pyridoxal kinase PdxY</fullName>
        <shortName evidence="6">PL kinase</shortName>
        <ecNumber evidence="6">2.7.1.35</ecNumber>
    </recommendedName>
</protein>
<feature type="domain" description="Pyridoxamine kinase/Phosphomethylpyrimidine kinase" evidence="7">
    <location>
        <begin position="65"/>
        <end position="263"/>
    </location>
</feature>
<keyword evidence="9" id="KW-1185">Reference proteome</keyword>
<comment type="caution">
    <text evidence="8">The sequence shown here is derived from an EMBL/GenBank/DDBJ whole genome shotgun (WGS) entry which is preliminary data.</text>
</comment>
<dbReference type="InterPro" id="IPR004625">
    <property type="entry name" value="PyrdxlKinase"/>
</dbReference>
<dbReference type="PANTHER" id="PTHR10534:SF2">
    <property type="entry name" value="PYRIDOXAL KINASE"/>
    <property type="match status" value="1"/>
</dbReference>
<dbReference type="NCBIfam" id="NF004398">
    <property type="entry name" value="PRK05756.1"/>
    <property type="match status" value="1"/>
</dbReference>
<comment type="function">
    <text evidence="6">Pyridoxal kinase involved in the salvage pathway of pyridoxal 5'-phosphate (PLP). Catalyzes the phosphorylation of pyridoxal to PLP.</text>
</comment>
<feature type="binding site" evidence="6">
    <location>
        <position position="181"/>
    </location>
    <ligand>
        <name>ATP</name>
        <dbReference type="ChEBI" id="CHEBI:30616"/>
    </ligand>
</feature>
<feature type="binding site" evidence="6">
    <location>
        <position position="111"/>
    </location>
    <ligand>
        <name>ATP</name>
        <dbReference type="ChEBI" id="CHEBI:30616"/>
    </ligand>
</feature>
<name>A0ABX3KV53_9PAST</name>
<accession>A0ABX3KV53</accession>
<comment type="cofactor">
    <cofactor evidence="6">
        <name>Mg(2+)</name>
        <dbReference type="ChEBI" id="CHEBI:18420"/>
    </cofactor>
</comment>
<feature type="binding site" evidence="6">
    <location>
        <begin position="44"/>
        <end position="45"/>
    </location>
    <ligand>
        <name>substrate</name>
    </ligand>
</feature>
<dbReference type="InterPro" id="IPR029056">
    <property type="entry name" value="Ribokinase-like"/>
</dbReference>
<dbReference type="Proteomes" id="UP000188820">
    <property type="component" value="Unassembled WGS sequence"/>
</dbReference>
<keyword evidence="2 6" id="KW-0547">Nucleotide-binding</keyword>
<comment type="subunit">
    <text evidence="6">Homodimer.</text>
</comment>
<evidence type="ECO:0000259" key="7">
    <source>
        <dbReference type="Pfam" id="PF08543"/>
    </source>
</evidence>
<proteinExistence type="inferred from homology"/>
<dbReference type="CDD" id="cd01173">
    <property type="entry name" value="pyridoxal_pyridoxamine_kinase"/>
    <property type="match status" value="1"/>
</dbReference>
<dbReference type="InterPro" id="IPR013749">
    <property type="entry name" value="PM/HMP-P_kinase-1"/>
</dbReference>
<dbReference type="RefSeq" id="WP_077464388.1">
    <property type="nucleotide sequence ID" value="NZ_MLAA01000040.1"/>
</dbReference>
<dbReference type="HAMAP" id="MF_01639">
    <property type="entry name" value="PdxY"/>
    <property type="match status" value="1"/>
</dbReference>